<dbReference type="KEGG" id="pami:JCM7686_pAMI4p375"/>
<dbReference type="EMBL" id="CP006652">
    <property type="protein sequence ID" value="AGT11059.1"/>
    <property type="molecule type" value="Genomic_DNA"/>
</dbReference>
<dbReference type="HOGENOM" id="CLU_228154_0_0_5"/>
<dbReference type="eggNOG" id="COG2885">
    <property type="taxonomic scope" value="Bacteria"/>
</dbReference>
<dbReference type="Proteomes" id="UP000015480">
    <property type="component" value="Plasmid pAMI4"/>
</dbReference>
<evidence type="ECO:0000256" key="1">
    <source>
        <dbReference type="SAM" id="MobiDB-lite"/>
    </source>
</evidence>
<feature type="region of interest" description="Disordered" evidence="1">
    <location>
        <begin position="2026"/>
        <end position="2056"/>
    </location>
</feature>
<name>S5XUA8_PARAH</name>
<gene>
    <name evidence="2" type="ORF">JCM7686_pAMI4p375</name>
</gene>
<organism evidence="2 3">
    <name type="scientific">Paracoccus aminophilus JCM 7686</name>
    <dbReference type="NCBI Taxonomy" id="1367847"/>
    <lineage>
        <taxon>Bacteria</taxon>
        <taxon>Pseudomonadati</taxon>
        <taxon>Pseudomonadota</taxon>
        <taxon>Alphaproteobacteria</taxon>
        <taxon>Rhodobacterales</taxon>
        <taxon>Paracoccaceae</taxon>
        <taxon>Paracoccus</taxon>
    </lineage>
</organism>
<accession>S5XUA8</accession>
<dbReference type="OrthoDB" id="7051116at2"/>
<keyword evidence="3" id="KW-1185">Reference proteome</keyword>
<protein>
    <submittedName>
        <fullName evidence="2">Outer membrane protein</fullName>
    </submittedName>
</protein>
<sequence length="2554" mass="270557">MTKDVVSTPFGTAPGPHGTQHVGVLKSATDKPMDLGFGELDLPGVTSGIPFRLAEFDTPPGKWHLDLVVDGLQLKLKDLQGADLVKEQGTTPRRLIRKVKDTAVVISGEAVIRFAKASDADPVVLMFVDNPSAQDPLAKTGAVVNLRCNPPSFFFGSSQFAMTLNQLIFDFSDSYSPQFITNLGHGGEWIGFALAEGTFYAPPNALGQGGFSGGVRNLLIGSPRGLQGEFEVQWGRAALDPATFRFTQDGMSAIGATGSGNTRLVAITAGQEEAVQIAVGLQNPAPPEGGAVSDWQVTWRWPDGSETTGDTATGRVRHGQILRATPEEHLAGRPVLLHPEISFRFVASGEVPLIDITTGAGTLPDAIHVAGGAGDLAALTFTARSSAPAPGNFVWKLGETGADHPGASLTLATADLAGDTSLTLRETGANGRERVSRIRLQVAEGKPLLIGTRQGVVAASAPGVALDPAAVEGTFDLVDFRARAAYRPLSDTAKLDASIAAKVDVPDGALALVTLSDGGASATAEYDRHVQIVFEYANGTPLGWGGLRPAAVASAGSPADLQRQLLAWAANYPGANFLVIGRCDDIGSDSYNKTLAQTRRDTGLRFLTTPAPGSSPSALAQNRVKAWGEQDAALDDPGTTPLTPAERAAQRLITASVGGQPLVDRSNWPTAPNATPPVRDTSHPAEAVRASYRRVDIYAVGGTPVEAAIRQQLSPARAPELRRMLVPGANAAPVPAEASTPAMDYRVKLLVAWDKPTGEGFKDLIPSKAEFEFAWSPDKNPLPDLGGQPVPMGREVYTIYGSWAHDDKTGFTRSLVGMRSDGDPEGLVKVDQPNLVATFALGPVLLSGVNSTSGTVEKAARISAMAAGLGVASVIVAPGSKAILKKLEAMAEIGNLSAPGDGYKIALRSDYTTVLHVDTKALGLKTDPDHPVVFRYKNVGVKFDQAKSNWWDKLGIEYPTDAMEIEDPGKWKIDGVLGKLLRAVETALGKGSLWVETRFAFALTIGVVEISEAAIRVTFDGANPIPTFSLRGLVAKIDIPKTVKGEGRLRIEDPGGMIKAGIDLEIIPIKLSASAAFAMAQMPGPPPFTFINLFAKVQFPVGIPLGSTGCAIHGFIGQTVINGTRALPGETDIVKREIGWWMKKPEDKYTPQKDQHALGIGAVVGTLPDASFCMSAQGMIVVAFPDPEVIFGVEVKLLKMPDKGAKEKGGDQNATIIGLIVIDDSAVTMAVAARYEIPKVLKVTAPIAAYFPYSGRGIYVRIGSDGQAGRAGEPVTLTLLPETLNLRAFSYLMIEQDGLPNLGGRPDFSFQGFSVGFGAGAELGWSAGPIKLSASVLLLAGFGTDPLLIKAGLFVKGELDLVVISIEARGQIILTYQNEQISLDGEFCGKVDLFFFSIEGCVKLRIGSVPAISPPAPPPPVASVVLTDRAARIMGEAAPEGTGLQARAIFEMTEVNGKLQNTGAAPRDNNTVWPDTAPVINFAHAVVNAAPRAQFDFAGQPSGEPWFGSNRLQYRYRLDDVRLVRVSNGAPVSGAKKLLSAWITSPARQPTGGDSAASGAEVQSLKLLDWVPWDWALPMSDGGASQPGDPAETVANLCTPVPAPARSCLFGETARDGGVNRIRLLHETPPPGPYPSWFTLTGRPAIFRATGLVETAALSAMVAASGGMVLAGDVTDLPQPVAGPTGPLTRGYRLPAAQLASASGMTQTALPWIADFDRRVRRGRLLLLICDGRYALPSNEPKSCVSFDGLKIGGDYTALDLPGYRLEAIEPSRPFTVSDDVDLSQASPIAGADRRPDLLIRMPGLVILPSTGATVIELSLFRREAAGTMIEWSDQSGKSYSFLEPGQGVGSVTVRLEAEAPIEKIAILPRAKLIWLYRICALGSDQLECFSFAKANPREVAAGRFSYGGASFTALDPQFGLRLSDWVDQGAVPPKRGADGTPELQFPGKGLEIIPDQPWGAVSLGIFSGGGPVTLSAFDARGNLIAQAQEAAKDPVEVHLSGAGMARLILTGGSNEAVLWRVCHGSASGPKRNDTAPDPRRAPTDTPTGAPEVQSRVEGAPVAWAASEIARFTGPDGRLCRVMAYDQPTSLPDTSGLEILTPQGSRVTLLALCGIDSRAEEARAQDQAARDALKATTGAAAAPESPPSLREILLDPGLDYRIEIDWSWQAWLSNEAGTNTPYDSPPTLPWTTGGTQKFSFRAAREELPSAAPDDGLNEYRFDPRDIARYLDRTEPADGRDVVFTEDPLWVHFTAGHVEALLDRYNRKLALELKRTDPPPQPSPAALIAAMKVKQIKILKAKAPSDLQRPAEARINAAVAAAPCLPDGPALGGLSLGGTFKLERNAMYDFNLIAPKKTPAGQSPVQVHATRFKTSRYANPREMMAALGFPTTTLWPISPAEIILADTMVLPSGALSVSDLDMGAALAAIGADTLPLPGETGRTIALWKRVGTSFRVAGVLIDAPEPLRRVTGVLKNQQVTEMLRCDPEKLTLGTASFLPVRATLNWTRVLFVPPAPVLPAATAELKFRLKVAPSGTLIGRRMMAARPVIFETEGF</sequence>
<feature type="compositionally biased region" description="Basic and acidic residues" evidence="1">
    <location>
        <begin position="2031"/>
        <end position="2043"/>
    </location>
</feature>
<feature type="region of interest" description="Disordered" evidence="1">
    <location>
        <begin position="2126"/>
        <end position="2148"/>
    </location>
</feature>
<dbReference type="PATRIC" id="fig|1367847.3.peg.4023"/>
<reference evidence="2 3" key="1">
    <citation type="journal article" date="2014" name="BMC Genomics">
        <title>Architecture and functions of a multipartite genome of the methylotrophic bacterium Paracoccus aminophilus JCM 7686, containing primary and secondary chromids.</title>
        <authorList>
            <person name="Dziewit L."/>
            <person name="Czarnecki J."/>
            <person name="Wibberg D."/>
            <person name="Radlinska M."/>
            <person name="Mrozek P."/>
            <person name="Szymczak M."/>
            <person name="Schluter A."/>
            <person name="Puhler A."/>
            <person name="Bartosik D."/>
        </authorList>
    </citation>
    <scope>NUCLEOTIDE SEQUENCE [LARGE SCALE GENOMIC DNA]</scope>
    <source>
        <strain evidence="2">JCM 7686</strain>
        <plasmid evidence="3">Plasmid pAMI4</plasmid>
    </source>
</reference>
<geneLocation type="plasmid" evidence="2 3">
    <name>pAMI4</name>
</geneLocation>
<evidence type="ECO:0000313" key="2">
    <source>
        <dbReference type="EMBL" id="AGT11059.1"/>
    </source>
</evidence>
<dbReference type="RefSeq" id="WP_020952543.1">
    <property type="nucleotide sequence ID" value="NC_022049.1"/>
</dbReference>
<keyword evidence="2" id="KW-0614">Plasmid</keyword>
<proteinExistence type="predicted"/>
<evidence type="ECO:0000313" key="3">
    <source>
        <dbReference type="Proteomes" id="UP000015480"/>
    </source>
</evidence>
<feature type="region of interest" description="Disordered" evidence="1">
    <location>
        <begin position="1"/>
        <end position="22"/>
    </location>
</feature>